<evidence type="ECO:0000259" key="3">
    <source>
        <dbReference type="Pfam" id="PF00464"/>
    </source>
</evidence>
<dbReference type="GO" id="GO:0004372">
    <property type="term" value="F:glycine hydroxymethyltransferase activity"/>
    <property type="evidence" value="ECO:0007669"/>
    <property type="project" value="TreeGrafter"/>
</dbReference>
<dbReference type="SUPFAM" id="SSF53383">
    <property type="entry name" value="PLP-dependent transferases"/>
    <property type="match status" value="1"/>
</dbReference>
<evidence type="ECO:0000256" key="2">
    <source>
        <dbReference type="ARBA" id="ARBA00022898"/>
    </source>
</evidence>
<dbReference type="InterPro" id="IPR015424">
    <property type="entry name" value="PyrdxlP-dep_Trfase"/>
</dbReference>
<keyword evidence="2" id="KW-0663">Pyridoxal phosphate</keyword>
<dbReference type="PANTHER" id="PTHR11680:SF35">
    <property type="entry name" value="SERINE HYDROXYMETHYLTRANSFERASE 1"/>
    <property type="match status" value="1"/>
</dbReference>
<feature type="non-terminal residue" evidence="4">
    <location>
        <position position="225"/>
    </location>
</feature>
<comment type="caution">
    <text evidence="4">The sequence shown here is derived from an EMBL/GenBank/DDBJ whole genome shotgun (WGS) entry which is preliminary data.</text>
</comment>
<dbReference type="Gene3D" id="3.90.1150.10">
    <property type="entry name" value="Aspartate Aminotransferase, domain 1"/>
    <property type="match status" value="1"/>
</dbReference>
<dbReference type="GO" id="GO:0008168">
    <property type="term" value="F:methyltransferase activity"/>
    <property type="evidence" value="ECO:0007669"/>
    <property type="project" value="UniProtKB-KW"/>
</dbReference>
<reference evidence="4 5" key="1">
    <citation type="submission" date="2018-06" db="EMBL/GenBank/DDBJ databases">
        <title>Extensive metabolic versatility and redundancy in microbially diverse, dynamic hydrothermal sediments.</title>
        <authorList>
            <person name="Dombrowski N."/>
            <person name="Teske A."/>
            <person name="Baker B.J."/>
        </authorList>
    </citation>
    <scope>NUCLEOTIDE SEQUENCE [LARGE SCALE GENOMIC DNA]</scope>
    <source>
        <strain evidence="4">B66_G16</strain>
    </source>
</reference>
<evidence type="ECO:0000256" key="1">
    <source>
        <dbReference type="ARBA" id="ARBA00001933"/>
    </source>
</evidence>
<protein>
    <submittedName>
        <fullName evidence="4">Serine hydroxymethyltransferase</fullName>
    </submittedName>
</protein>
<dbReference type="GO" id="GO:0032259">
    <property type="term" value="P:methylation"/>
    <property type="evidence" value="ECO:0007669"/>
    <property type="project" value="UniProtKB-KW"/>
</dbReference>
<dbReference type="GO" id="GO:0030170">
    <property type="term" value="F:pyridoxal phosphate binding"/>
    <property type="evidence" value="ECO:0007669"/>
    <property type="project" value="TreeGrafter"/>
</dbReference>
<dbReference type="EMBL" id="QMQV01000051">
    <property type="protein sequence ID" value="RLE49004.1"/>
    <property type="molecule type" value="Genomic_DNA"/>
</dbReference>
<sequence>MEKHHEWLSQSLPMIASENVPSPAVREALTCDFGNRYAEGWPGERVYAGCKFIDEVELLAVELAKKVYQAEFADVRPVSGVVANLITYTAFAEPGDIMYAVSIPHGGHISHGKKKIGGTAGSVRGLEVMTYPFDEENFNIDVDATKRQVMELKASGRPPKLFMLGASVFLFPHPVKEIVEIAKEVDAYVVYDAAHVAGLIAGGLFQDPLREGADAVTLSTHKTLA</sequence>
<dbReference type="GO" id="GO:0019264">
    <property type="term" value="P:glycine biosynthetic process from serine"/>
    <property type="evidence" value="ECO:0007669"/>
    <property type="project" value="TreeGrafter"/>
</dbReference>
<comment type="cofactor">
    <cofactor evidence="1">
        <name>pyridoxal 5'-phosphate</name>
        <dbReference type="ChEBI" id="CHEBI:597326"/>
    </cofactor>
</comment>
<accession>A0A497ENN4</accession>
<dbReference type="InterPro" id="IPR039429">
    <property type="entry name" value="SHMT-like_dom"/>
</dbReference>
<name>A0A497ENN4_9CREN</name>
<feature type="domain" description="Serine hydroxymethyltransferase-like" evidence="3">
    <location>
        <begin position="4"/>
        <end position="224"/>
    </location>
</feature>
<dbReference type="InterPro" id="IPR049943">
    <property type="entry name" value="Ser_HO-MeTrfase-like"/>
</dbReference>
<gene>
    <name evidence="4" type="ORF">DRJ31_06080</name>
</gene>
<organism evidence="4 5">
    <name type="scientific">Thermoproteota archaeon</name>
    <dbReference type="NCBI Taxonomy" id="2056631"/>
    <lineage>
        <taxon>Archaea</taxon>
        <taxon>Thermoproteota</taxon>
    </lineage>
</organism>
<dbReference type="Proteomes" id="UP000278475">
    <property type="component" value="Unassembled WGS sequence"/>
</dbReference>
<dbReference type="InterPro" id="IPR015421">
    <property type="entry name" value="PyrdxlP-dep_Trfase_major"/>
</dbReference>
<evidence type="ECO:0000313" key="4">
    <source>
        <dbReference type="EMBL" id="RLE49004.1"/>
    </source>
</evidence>
<dbReference type="PANTHER" id="PTHR11680">
    <property type="entry name" value="SERINE HYDROXYMETHYLTRANSFERASE"/>
    <property type="match status" value="1"/>
</dbReference>
<proteinExistence type="predicted"/>
<dbReference type="Gene3D" id="3.40.640.10">
    <property type="entry name" value="Type I PLP-dependent aspartate aminotransferase-like (Major domain)"/>
    <property type="match status" value="1"/>
</dbReference>
<dbReference type="InterPro" id="IPR015422">
    <property type="entry name" value="PyrdxlP-dep_Trfase_small"/>
</dbReference>
<dbReference type="GO" id="GO:0046653">
    <property type="term" value="P:tetrahydrofolate metabolic process"/>
    <property type="evidence" value="ECO:0007669"/>
    <property type="project" value="TreeGrafter"/>
</dbReference>
<dbReference type="Pfam" id="PF00464">
    <property type="entry name" value="SHMT"/>
    <property type="match status" value="1"/>
</dbReference>
<evidence type="ECO:0000313" key="5">
    <source>
        <dbReference type="Proteomes" id="UP000278475"/>
    </source>
</evidence>
<dbReference type="GO" id="GO:0005737">
    <property type="term" value="C:cytoplasm"/>
    <property type="evidence" value="ECO:0007669"/>
    <property type="project" value="TreeGrafter"/>
</dbReference>
<dbReference type="AlphaFoldDB" id="A0A497ENN4"/>